<dbReference type="Proteomes" id="UP000239895">
    <property type="component" value="Unassembled WGS sequence"/>
</dbReference>
<keyword evidence="2" id="KW-1133">Transmembrane helix</keyword>
<feature type="transmembrane region" description="Helical" evidence="2">
    <location>
        <begin position="173"/>
        <end position="194"/>
    </location>
</feature>
<name>A0ABX5EKA4_9MICO</name>
<dbReference type="Gene3D" id="1.10.287.70">
    <property type="match status" value="1"/>
</dbReference>
<evidence type="ECO:0000259" key="3">
    <source>
        <dbReference type="Pfam" id="PF07885"/>
    </source>
</evidence>
<feature type="transmembrane region" description="Helical" evidence="2">
    <location>
        <begin position="149"/>
        <end position="166"/>
    </location>
</feature>
<evidence type="ECO:0000313" key="4">
    <source>
        <dbReference type="EMBL" id="PRZ08556.1"/>
    </source>
</evidence>
<evidence type="ECO:0000313" key="5">
    <source>
        <dbReference type="Proteomes" id="UP000239895"/>
    </source>
</evidence>
<keyword evidence="2" id="KW-0812">Transmembrane</keyword>
<organism evidence="4 5">
    <name type="scientific">Isoptericola halotolerans</name>
    <dbReference type="NCBI Taxonomy" id="300560"/>
    <lineage>
        <taxon>Bacteria</taxon>
        <taxon>Bacillati</taxon>
        <taxon>Actinomycetota</taxon>
        <taxon>Actinomycetes</taxon>
        <taxon>Micrococcales</taxon>
        <taxon>Promicromonosporaceae</taxon>
        <taxon>Isoptericola</taxon>
    </lineage>
</organism>
<feature type="transmembrane region" description="Helical" evidence="2">
    <location>
        <begin position="85"/>
        <end position="106"/>
    </location>
</feature>
<evidence type="ECO:0000256" key="2">
    <source>
        <dbReference type="SAM" id="Phobius"/>
    </source>
</evidence>
<feature type="transmembrane region" description="Helical" evidence="2">
    <location>
        <begin position="59"/>
        <end position="79"/>
    </location>
</feature>
<feature type="domain" description="Potassium channel" evidence="3">
    <location>
        <begin position="182"/>
        <end position="263"/>
    </location>
</feature>
<sequence length="273" mass="28902">MTSPDAGGDPDAHPRTDADPHAGVDPHLDGPRGFFARRQQPPEEGDLFIDPRSRWVDRFGLLLVLAALTVALLSLVDIHAGPAAVGAQVAGLGTTLTVGATLALALRASGLRARWRRWGYVLVGALIVLSLVVVLVLETPDEVTSAPPLLLLIAACAPVVVARRLVQHRVVTLATLLGAVSAYLLIALAYYYAFLTVDNVTQGHFFGTEQSTTSFMYFSLTTITTLGYGDLAAVTPLGRLLATSEAIIGQVYLVVFVALIVSLAAGRRQRALG</sequence>
<proteinExistence type="predicted"/>
<dbReference type="SUPFAM" id="SSF81324">
    <property type="entry name" value="Voltage-gated potassium channels"/>
    <property type="match status" value="1"/>
</dbReference>
<feature type="transmembrane region" description="Helical" evidence="2">
    <location>
        <begin position="118"/>
        <end position="137"/>
    </location>
</feature>
<comment type="caution">
    <text evidence="4">The sequence shown here is derived from an EMBL/GenBank/DDBJ whole genome shotgun (WGS) entry which is preliminary data.</text>
</comment>
<feature type="transmembrane region" description="Helical" evidence="2">
    <location>
        <begin position="246"/>
        <end position="265"/>
    </location>
</feature>
<feature type="compositionally biased region" description="Basic and acidic residues" evidence="1">
    <location>
        <begin position="10"/>
        <end position="30"/>
    </location>
</feature>
<feature type="region of interest" description="Disordered" evidence="1">
    <location>
        <begin position="1"/>
        <end position="36"/>
    </location>
</feature>
<evidence type="ECO:0000256" key="1">
    <source>
        <dbReference type="SAM" id="MobiDB-lite"/>
    </source>
</evidence>
<dbReference type="EMBL" id="PVTX01000002">
    <property type="protein sequence ID" value="PRZ08556.1"/>
    <property type="molecule type" value="Genomic_DNA"/>
</dbReference>
<reference evidence="4 5" key="1">
    <citation type="submission" date="2018-03" db="EMBL/GenBank/DDBJ databases">
        <title>Comparative analysis of microorganisms from saline springs in Andes Mountain Range, Colombia.</title>
        <authorList>
            <person name="Rubin E."/>
        </authorList>
    </citation>
    <scope>NUCLEOTIDE SEQUENCE [LARGE SCALE GENOMIC DNA]</scope>
    <source>
        <strain evidence="4 5">CG 23</strain>
    </source>
</reference>
<keyword evidence="5" id="KW-1185">Reference proteome</keyword>
<dbReference type="InterPro" id="IPR013099">
    <property type="entry name" value="K_chnl_dom"/>
</dbReference>
<accession>A0ABX5EKA4</accession>
<dbReference type="Pfam" id="PF07885">
    <property type="entry name" value="Ion_trans_2"/>
    <property type="match status" value="1"/>
</dbReference>
<keyword evidence="2" id="KW-0472">Membrane</keyword>
<gene>
    <name evidence="4" type="ORF">BCL65_10298</name>
</gene>
<protein>
    <submittedName>
        <fullName evidence="4">Ion channel</fullName>
    </submittedName>
</protein>
<dbReference type="RefSeq" id="WP_165799916.1">
    <property type="nucleotide sequence ID" value="NZ_PVTX01000002.1"/>
</dbReference>